<sequence length="129" mass="13979">MGLWSSGPEHRVTRNAEAFRADLGEALSHGKPVAIAKYGTCVYRVAGDLNGMAWQLPRGAIPTRTSKCVTQTNCSTPSRKDVDTALWFSFADYDKLGDRDTASHGVVACWTGPAGNGEVFGWRPAEWCS</sequence>
<protein>
    <submittedName>
        <fullName evidence="1">Uncharacterized protein</fullName>
    </submittedName>
</protein>
<dbReference type="Proteomes" id="UP001500466">
    <property type="component" value="Unassembled WGS sequence"/>
</dbReference>
<organism evidence="1 2">
    <name type="scientific">Yinghuangia aomiensis</name>
    <dbReference type="NCBI Taxonomy" id="676205"/>
    <lineage>
        <taxon>Bacteria</taxon>
        <taxon>Bacillati</taxon>
        <taxon>Actinomycetota</taxon>
        <taxon>Actinomycetes</taxon>
        <taxon>Kitasatosporales</taxon>
        <taxon>Streptomycetaceae</taxon>
        <taxon>Yinghuangia</taxon>
    </lineage>
</organism>
<evidence type="ECO:0000313" key="2">
    <source>
        <dbReference type="Proteomes" id="UP001500466"/>
    </source>
</evidence>
<dbReference type="EMBL" id="BAABHS010000016">
    <property type="protein sequence ID" value="GAA4974968.1"/>
    <property type="molecule type" value="Genomic_DNA"/>
</dbReference>
<keyword evidence="2" id="KW-1185">Reference proteome</keyword>
<gene>
    <name evidence="1" type="ORF">GCM10023205_47230</name>
</gene>
<reference evidence="2" key="1">
    <citation type="journal article" date="2019" name="Int. J. Syst. Evol. Microbiol.">
        <title>The Global Catalogue of Microorganisms (GCM) 10K type strain sequencing project: providing services to taxonomists for standard genome sequencing and annotation.</title>
        <authorList>
            <consortium name="The Broad Institute Genomics Platform"/>
            <consortium name="The Broad Institute Genome Sequencing Center for Infectious Disease"/>
            <person name="Wu L."/>
            <person name="Ma J."/>
        </authorList>
    </citation>
    <scope>NUCLEOTIDE SEQUENCE [LARGE SCALE GENOMIC DNA]</scope>
    <source>
        <strain evidence="2">JCM 17986</strain>
    </source>
</reference>
<evidence type="ECO:0000313" key="1">
    <source>
        <dbReference type="EMBL" id="GAA4974968.1"/>
    </source>
</evidence>
<name>A0ABP9HNE5_9ACTN</name>
<comment type="caution">
    <text evidence="1">The sequence shown here is derived from an EMBL/GenBank/DDBJ whole genome shotgun (WGS) entry which is preliminary data.</text>
</comment>
<accession>A0ABP9HNE5</accession>
<proteinExistence type="predicted"/>